<reference evidence="2" key="1">
    <citation type="submission" date="2016-03" db="EMBL/GenBank/DDBJ databases">
        <title>Gut transcriptome analysis on engorged females of Ornithodoros mimon (Acari: Argasidae) and phylogenetic inferences of soft ticks.</title>
        <authorList>
            <person name="Landulfo G.A."/>
            <person name="Giovanni D."/>
            <person name="Carvalho E."/>
            <person name="Junqueira-de-Azevedo I."/>
            <person name="Patane J."/>
            <person name="Mendoca R."/>
            <person name="Barros-Battesti D."/>
        </authorList>
    </citation>
    <scope>NUCLEOTIDE SEQUENCE</scope>
    <source>
        <strain evidence="2">Females</strain>
        <tissue evidence="2">Gut</tissue>
    </source>
</reference>
<keyword evidence="2" id="KW-0378">Hydrolase</keyword>
<evidence type="ECO:0000256" key="1">
    <source>
        <dbReference type="SAM" id="MobiDB-lite"/>
    </source>
</evidence>
<feature type="region of interest" description="Disordered" evidence="1">
    <location>
        <begin position="1"/>
        <end position="45"/>
    </location>
</feature>
<protein>
    <submittedName>
        <fullName evidence="2">Hydrolase</fullName>
    </submittedName>
</protein>
<evidence type="ECO:0000313" key="2">
    <source>
        <dbReference type="EMBL" id="JAR86785.1"/>
    </source>
</evidence>
<dbReference type="AlphaFoldDB" id="A0A147B8R7"/>
<proteinExistence type="predicted"/>
<name>A0A147B8R7_9ACAR</name>
<accession>A0A147B8R7</accession>
<sequence length="198" mass="21963">LPAHRHGPRRERSGGQGAATRGRHRHGRTGKLQGFRPPDPLLGPERGRRRLARLAGPGLQSGIWLLVAFQRREDQPGSGLPRCNQRARGGYVGGAQQWLVPGPSNDHRAQFSALAVGTLKVTSIFSTVLLASSKNIPWLFAETKRWERKCGTEAVDEVLYTLFIELSHHLFFFHMHSGVCIGNTLYGQLQNSVDLSEQ</sequence>
<organism evidence="2">
    <name type="scientific">Alectorobius mimon</name>
    <dbReference type="NCBI Taxonomy" id="360319"/>
    <lineage>
        <taxon>Eukaryota</taxon>
        <taxon>Metazoa</taxon>
        <taxon>Ecdysozoa</taxon>
        <taxon>Arthropoda</taxon>
        <taxon>Chelicerata</taxon>
        <taxon>Arachnida</taxon>
        <taxon>Acari</taxon>
        <taxon>Parasitiformes</taxon>
        <taxon>Ixodida</taxon>
        <taxon>Ixodoidea</taxon>
        <taxon>Argasidae</taxon>
        <taxon>Ornithodorinae</taxon>
        <taxon>Alectorobius</taxon>
    </lineage>
</organism>
<dbReference type="EMBL" id="GEIB01001466">
    <property type="protein sequence ID" value="JAR86785.1"/>
    <property type="molecule type" value="Transcribed_RNA"/>
</dbReference>
<dbReference type="GO" id="GO:0016787">
    <property type="term" value="F:hydrolase activity"/>
    <property type="evidence" value="ECO:0007669"/>
    <property type="project" value="UniProtKB-KW"/>
</dbReference>
<feature type="non-terminal residue" evidence="2">
    <location>
        <position position="1"/>
    </location>
</feature>